<gene>
    <name evidence="1" type="ORF">RFM51_01910</name>
</gene>
<keyword evidence="2" id="KW-1185">Reference proteome</keyword>
<accession>A0ABU4WQM1</accession>
<proteinExistence type="predicted"/>
<dbReference type="EMBL" id="JAVIIS010000002">
    <property type="protein sequence ID" value="MDX8438330.1"/>
    <property type="molecule type" value="Genomic_DNA"/>
</dbReference>
<sequence>MAADKESTQRRVYVLPTELVERITKFQADMQLPSEVEAARRLLDEALKHRDDAEAITRRFIERLKETRMMSDIAKDVLVGHPLIDQLKISTGSISFGMTTGDTVTVFQDGTASLVDRHKRSFSINSDGKKTDDEIPF</sequence>
<evidence type="ECO:0000313" key="2">
    <source>
        <dbReference type="Proteomes" id="UP001272097"/>
    </source>
</evidence>
<name>A0ABU4WQM1_9HYPH</name>
<comment type="caution">
    <text evidence="1">The sequence shown here is derived from an EMBL/GenBank/DDBJ whole genome shotgun (WGS) entry which is preliminary data.</text>
</comment>
<dbReference type="Proteomes" id="UP001272097">
    <property type="component" value="Unassembled WGS sequence"/>
</dbReference>
<reference evidence="1 2" key="1">
    <citation type="submission" date="2023-08" db="EMBL/GenBank/DDBJ databases">
        <title>Implementing the SeqCode for naming new Mesorhizobium species isolated from Vachellia karroo root nodules.</title>
        <authorList>
            <person name="Van Lill M."/>
        </authorList>
    </citation>
    <scope>NUCLEOTIDE SEQUENCE [LARGE SCALE GENOMIC DNA]</scope>
    <source>
        <strain evidence="1 2">VK3E</strain>
    </source>
</reference>
<protein>
    <submittedName>
        <fullName evidence="1">Uncharacterized protein</fullName>
    </submittedName>
</protein>
<evidence type="ECO:0000313" key="1">
    <source>
        <dbReference type="EMBL" id="MDX8438330.1"/>
    </source>
</evidence>
<organism evidence="1 2">
    <name type="scientific">Mesorhizobium australafricanum</name>
    <dbReference type="NCBI Taxonomy" id="3072311"/>
    <lineage>
        <taxon>Bacteria</taxon>
        <taxon>Pseudomonadati</taxon>
        <taxon>Pseudomonadota</taxon>
        <taxon>Alphaproteobacteria</taxon>
        <taxon>Hyphomicrobiales</taxon>
        <taxon>Phyllobacteriaceae</taxon>
        <taxon>Mesorhizobium</taxon>
    </lineage>
</organism>
<dbReference type="RefSeq" id="WP_320212167.1">
    <property type="nucleotide sequence ID" value="NZ_JAVIIS010000002.1"/>
</dbReference>